<sequence>MSALASAIDGKQIGAAVSTLNSAATRIERTTVWGSEQASGFAAKYDEALNVAGRTLHRARDEAVKAIRETASGAASTAAEYVEAATGRLNAARQSAERLVEVAERLQKPLGWAAAARMGLALLPVAVALLMAVQTIWALVVGIQWVLAQDWALWLEITAGIGLTGLVAGAGFGLWRMTVWVKAALDEAAKLLGRNRR</sequence>
<evidence type="ECO:0000313" key="3">
    <source>
        <dbReference type="Proteomes" id="UP000030982"/>
    </source>
</evidence>
<dbReference type="EMBL" id="JTDL01000140">
    <property type="protein sequence ID" value="KHL01588.1"/>
    <property type="molecule type" value="Genomic_DNA"/>
</dbReference>
<dbReference type="STRING" id="1338436.LK10_15155"/>
<feature type="transmembrane region" description="Helical" evidence="1">
    <location>
        <begin position="153"/>
        <end position="175"/>
    </location>
</feature>
<proteinExistence type="predicted"/>
<feature type="transmembrane region" description="Helical" evidence="1">
    <location>
        <begin position="120"/>
        <end position="147"/>
    </location>
</feature>
<dbReference type="RefSeq" id="WP_043125330.1">
    <property type="nucleotide sequence ID" value="NZ_JTDL01000140.1"/>
</dbReference>
<comment type="caution">
    <text evidence="2">The sequence shown here is derived from an EMBL/GenBank/DDBJ whole genome shotgun (WGS) entry which is preliminary data.</text>
</comment>
<accession>A0A0B2AI39</accession>
<reference evidence="2 3" key="1">
    <citation type="submission" date="2014-09" db="EMBL/GenBank/DDBJ databases">
        <title>Genome sequence of Sinomonas sp. MUSC 117.</title>
        <authorList>
            <person name="Lee L.-H."/>
        </authorList>
    </citation>
    <scope>NUCLEOTIDE SEQUENCE [LARGE SCALE GENOMIC DNA]</scope>
    <source>
        <strain evidence="2 3">MUSC 117</strain>
    </source>
</reference>
<gene>
    <name evidence="2" type="ORF">LK10_15155</name>
</gene>
<keyword evidence="1" id="KW-0812">Transmembrane</keyword>
<protein>
    <submittedName>
        <fullName evidence="2">Uncharacterized protein</fullName>
    </submittedName>
</protein>
<evidence type="ECO:0000256" key="1">
    <source>
        <dbReference type="SAM" id="Phobius"/>
    </source>
</evidence>
<keyword evidence="3" id="KW-1185">Reference proteome</keyword>
<dbReference type="OrthoDB" id="9815875at2"/>
<evidence type="ECO:0000313" key="2">
    <source>
        <dbReference type="EMBL" id="KHL01588.1"/>
    </source>
</evidence>
<organism evidence="2 3">
    <name type="scientific">Sinomonas humi</name>
    <dbReference type="NCBI Taxonomy" id="1338436"/>
    <lineage>
        <taxon>Bacteria</taxon>
        <taxon>Bacillati</taxon>
        <taxon>Actinomycetota</taxon>
        <taxon>Actinomycetes</taxon>
        <taxon>Micrococcales</taxon>
        <taxon>Micrococcaceae</taxon>
        <taxon>Sinomonas</taxon>
    </lineage>
</organism>
<dbReference type="AlphaFoldDB" id="A0A0B2AI39"/>
<dbReference type="Proteomes" id="UP000030982">
    <property type="component" value="Unassembled WGS sequence"/>
</dbReference>
<keyword evidence="1" id="KW-0472">Membrane</keyword>
<name>A0A0B2AI39_9MICC</name>
<keyword evidence="1" id="KW-1133">Transmembrane helix</keyword>